<organism evidence="1 2">
    <name type="scientific">Tropicimonas aquimaris</name>
    <dbReference type="NCBI Taxonomy" id="914152"/>
    <lineage>
        <taxon>Bacteria</taxon>
        <taxon>Pseudomonadati</taxon>
        <taxon>Pseudomonadota</taxon>
        <taxon>Alphaproteobacteria</taxon>
        <taxon>Rhodobacterales</taxon>
        <taxon>Roseobacteraceae</taxon>
        <taxon>Tropicimonas</taxon>
    </lineage>
</organism>
<dbReference type="Proteomes" id="UP001597108">
    <property type="component" value="Unassembled WGS sequence"/>
</dbReference>
<name>A0ABW3IQN6_9RHOB</name>
<accession>A0ABW3IQN6</accession>
<reference evidence="2" key="1">
    <citation type="journal article" date="2019" name="Int. J. Syst. Evol. Microbiol.">
        <title>The Global Catalogue of Microorganisms (GCM) 10K type strain sequencing project: providing services to taxonomists for standard genome sequencing and annotation.</title>
        <authorList>
            <consortium name="The Broad Institute Genomics Platform"/>
            <consortium name="The Broad Institute Genome Sequencing Center for Infectious Disease"/>
            <person name="Wu L."/>
            <person name="Ma J."/>
        </authorList>
    </citation>
    <scope>NUCLEOTIDE SEQUENCE [LARGE SCALE GENOMIC DNA]</scope>
    <source>
        <strain evidence="2">CCUG 60524</strain>
    </source>
</reference>
<evidence type="ECO:0000313" key="1">
    <source>
        <dbReference type="EMBL" id="MFD0980438.1"/>
    </source>
</evidence>
<proteinExistence type="predicted"/>
<protein>
    <submittedName>
        <fullName evidence="1">Uncharacterized protein</fullName>
    </submittedName>
</protein>
<comment type="caution">
    <text evidence="1">The sequence shown here is derived from an EMBL/GenBank/DDBJ whole genome shotgun (WGS) entry which is preliminary data.</text>
</comment>
<evidence type="ECO:0000313" key="2">
    <source>
        <dbReference type="Proteomes" id="UP001597108"/>
    </source>
</evidence>
<dbReference type="RefSeq" id="WP_386074843.1">
    <property type="nucleotide sequence ID" value="NZ_JBHTJT010000021.1"/>
</dbReference>
<sequence>MSKENLKFTETPLDRRQIELESRAAQAKAARAAMSWLAQAVVRVFNAPTAVFEGAESKGVSVGRNYRKRLRTMKRDSVSTSMF</sequence>
<gene>
    <name evidence="1" type="ORF">ACFQ2S_12335</name>
</gene>
<dbReference type="EMBL" id="JBHTJT010000021">
    <property type="protein sequence ID" value="MFD0980438.1"/>
    <property type="molecule type" value="Genomic_DNA"/>
</dbReference>
<keyword evidence="2" id="KW-1185">Reference proteome</keyword>